<evidence type="ECO:0000313" key="4">
    <source>
        <dbReference type="Proteomes" id="UP000182658"/>
    </source>
</evidence>
<proteinExistence type="predicted"/>
<dbReference type="OrthoDB" id="3565018at2759"/>
<dbReference type="PANTHER" id="PTHR35186">
    <property type="entry name" value="ANK_REP_REGION DOMAIN-CONTAINING PROTEIN"/>
    <property type="match status" value="1"/>
</dbReference>
<feature type="compositionally biased region" description="Low complexity" evidence="1">
    <location>
        <begin position="305"/>
        <end position="318"/>
    </location>
</feature>
<dbReference type="Proteomes" id="UP000182658">
    <property type="component" value="Unassembled WGS sequence"/>
</dbReference>
<feature type="region of interest" description="Disordered" evidence="1">
    <location>
        <begin position="305"/>
        <end position="332"/>
    </location>
</feature>
<dbReference type="InterPro" id="IPR056002">
    <property type="entry name" value="DUF7580"/>
</dbReference>
<evidence type="ECO:0000259" key="2">
    <source>
        <dbReference type="Pfam" id="PF24476"/>
    </source>
</evidence>
<evidence type="ECO:0000313" key="3">
    <source>
        <dbReference type="EMBL" id="OIW26836.1"/>
    </source>
</evidence>
<feature type="domain" description="DUF7580" evidence="2">
    <location>
        <begin position="378"/>
        <end position="644"/>
    </location>
</feature>
<accession>A0A1J7JC62</accession>
<dbReference type="InParanoid" id="A0A1J7JC62"/>
<gene>
    <name evidence="3" type="ORF">CONLIGDRAFT_717050</name>
</gene>
<dbReference type="EMBL" id="KV875100">
    <property type="protein sequence ID" value="OIW26836.1"/>
    <property type="molecule type" value="Genomic_DNA"/>
</dbReference>
<dbReference type="Pfam" id="PF24476">
    <property type="entry name" value="DUF7580"/>
    <property type="match status" value="1"/>
</dbReference>
<name>A0A1J7JC62_9PEZI</name>
<keyword evidence="4" id="KW-1185">Reference proteome</keyword>
<evidence type="ECO:0000256" key="1">
    <source>
        <dbReference type="SAM" id="MobiDB-lite"/>
    </source>
</evidence>
<reference evidence="3 4" key="1">
    <citation type="submission" date="2016-10" db="EMBL/GenBank/DDBJ databases">
        <title>Draft genome sequence of Coniochaeta ligniaria NRRL30616, a lignocellulolytic fungus for bioabatement of inhibitors in plant biomass hydrolysates.</title>
        <authorList>
            <consortium name="DOE Joint Genome Institute"/>
            <person name="Jimenez D.J."/>
            <person name="Hector R.E."/>
            <person name="Riley R."/>
            <person name="Sun H."/>
            <person name="Grigoriev I.V."/>
            <person name="Van Elsas J.D."/>
            <person name="Nichols N.N."/>
        </authorList>
    </citation>
    <scope>NUCLEOTIDE SEQUENCE [LARGE SCALE GENOMIC DNA]</scope>
    <source>
        <strain evidence="3 4">NRRL 30616</strain>
    </source>
</reference>
<dbReference type="AlphaFoldDB" id="A0A1J7JC62"/>
<dbReference type="PANTHER" id="PTHR35186:SF4">
    <property type="entry name" value="PRION-INHIBITION AND PROPAGATION HELO DOMAIN-CONTAINING PROTEIN"/>
    <property type="match status" value="1"/>
</dbReference>
<sequence>MPSSGSSCLYCRTSSTCDGTLQSQNHNHVCGADSDSSFHELIVGILSMAEVAGLVLGGIPIAIWALEKYDEALDTFSNYHVVIRTLRTNLVLQQLQLQATFASMGLDRPTKDELKAHLESKFGHNAHHLLFVVQRMEDITSALLLNLEVDINRKPLWTSEPSDRAQWEWRRVKRSFGSKRREKLVDDLRKWNDDLRMCLETPEVPAEDEGRKVQDLKRQFNPKRCNLIREWMRSFHRALSSGVNCVCSTPHEVTVELDWTAYATEKPREIQIAMSYRAEETLAMAPDSWRKLLVTLENHEAAASTAQQSSFATLASSSMGPPPEPQTVQPPTSSIRAKMSKIKFFHSSLTSGISSQLPVATPGPEVIQLTTPRPLPRPPMTDEIHSLCAQLSRQCSNWTLSGFLRDPHPPNEGERKFSLGHVGRESSVVTEPLALKSVIAGQQSVHRLDNHLALSAKQRYGIAAAMSWAVLHLSGSAWLKDQWDEQTKILLQKTCEGRDILSSYPCISCLLPSPPPSSPAPPNTRQPDFSQYVRHRAIFCLGVLLIELALNKPFSELRDREDHIGPSGLSGSGTSAGKLPATVLGDYNAAIGRLEEVHLQAGDAYGNAAERCVKFVFGGPEKTREFDLPNFRREFYEVVVAPVQATYLMMPGTGQSI</sequence>
<organism evidence="3 4">
    <name type="scientific">Coniochaeta ligniaria NRRL 30616</name>
    <dbReference type="NCBI Taxonomy" id="1408157"/>
    <lineage>
        <taxon>Eukaryota</taxon>
        <taxon>Fungi</taxon>
        <taxon>Dikarya</taxon>
        <taxon>Ascomycota</taxon>
        <taxon>Pezizomycotina</taxon>
        <taxon>Sordariomycetes</taxon>
        <taxon>Sordariomycetidae</taxon>
        <taxon>Coniochaetales</taxon>
        <taxon>Coniochaetaceae</taxon>
        <taxon>Coniochaeta</taxon>
    </lineage>
</organism>
<protein>
    <recommendedName>
        <fullName evidence="2">DUF7580 domain-containing protein</fullName>
    </recommendedName>
</protein>